<evidence type="ECO:0000256" key="6">
    <source>
        <dbReference type="SAM" id="Phobius"/>
    </source>
</evidence>
<dbReference type="InterPro" id="IPR006696">
    <property type="entry name" value="DUF423"/>
</dbReference>
<reference evidence="7 8" key="1">
    <citation type="submission" date="2019-08" db="EMBL/GenBank/DDBJ databases">
        <title>Draft genome sequence of Ulvibacter marinus type strain NBRC 109484.</title>
        <authorList>
            <person name="Kawano K."/>
            <person name="Ushijima N."/>
            <person name="Kihara M."/>
            <person name="Itoh H."/>
        </authorList>
    </citation>
    <scope>NUCLEOTIDE SEQUENCE [LARGE SCALE GENOMIC DNA]</scope>
    <source>
        <strain evidence="7 8">NBRC 109484</strain>
    </source>
</reference>
<dbReference type="PANTHER" id="PTHR43461">
    <property type="entry name" value="TRANSMEMBRANE PROTEIN 256"/>
    <property type="match status" value="1"/>
</dbReference>
<feature type="transmembrane region" description="Helical" evidence="6">
    <location>
        <begin position="99"/>
        <end position="120"/>
    </location>
</feature>
<evidence type="ECO:0000313" key="7">
    <source>
        <dbReference type="EMBL" id="GER60365.1"/>
    </source>
</evidence>
<keyword evidence="5 6" id="KW-0472">Membrane</keyword>
<evidence type="ECO:0000256" key="1">
    <source>
        <dbReference type="ARBA" id="ARBA00004141"/>
    </source>
</evidence>
<dbReference type="Proteomes" id="UP000326509">
    <property type="component" value="Unassembled WGS sequence"/>
</dbReference>
<keyword evidence="3 6" id="KW-0812">Transmembrane</keyword>
<dbReference type="PANTHER" id="PTHR43461:SF1">
    <property type="entry name" value="TRANSMEMBRANE PROTEIN 256"/>
    <property type="match status" value="1"/>
</dbReference>
<accession>A0A5J4IR21</accession>
<evidence type="ECO:0000256" key="4">
    <source>
        <dbReference type="ARBA" id="ARBA00022989"/>
    </source>
</evidence>
<comment type="caution">
    <text evidence="7">The sequence shown here is derived from an EMBL/GenBank/DDBJ whole genome shotgun (WGS) entry which is preliminary data.</text>
</comment>
<evidence type="ECO:0000256" key="5">
    <source>
        <dbReference type="ARBA" id="ARBA00023136"/>
    </source>
</evidence>
<comment type="subcellular location">
    <subcellularLocation>
        <location evidence="1">Membrane</location>
        <topology evidence="1">Multi-pass membrane protein</topology>
    </subcellularLocation>
</comment>
<dbReference type="GO" id="GO:0005886">
    <property type="term" value="C:plasma membrane"/>
    <property type="evidence" value="ECO:0007669"/>
    <property type="project" value="TreeGrafter"/>
</dbReference>
<organism evidence="7 8">
    <name type="scientific">Patiriisocius marinus</name>
    <dbReference type="NCBI Taxonomy" id="1397112"/>
    <lineage>
        <taxon>Bacteria</taxon>
        <taxon>Pseudomonadati</taxon>
        <taxon>Bacteroidota</taxon>
        <taxon>Flavobacteriia</taxon>
        <taxon>Flavobacteriales</taxon>
        <taxon>Flavobacteriaceae</taxon>
        <taxon>Patiriisocius</taxon>
    </lineage>
</organism>
<dbReference type="EMBL" id="BKCG01000007">
    <property type="protein sequence ID" value="GER60365.1"/>
    <property type="molecule type" value="Genomic_DNA"/>
</dbReference>
<feature type="transmembrane region" description="Helical" evidence="6">
    <location>
        <begin position="39"/>
        <end position="62"/>
    </location>
</feature>
<gene>
    <name evidence="7" type="ORF">ULMA_24730</name>
</gene>
<dbReference type="OrthoDB" id="9802121at2"/>
<evidence type="ECO:0000256" key="3">
    <source>
        <dbReference type="ARBA" id="ARBA00022692"/>
    </source>
</evidence>
<dbReference type="AlphaFoldDB" id="A0A5J4IR21"/>
<evidence type="ECO:0000256" key="2">
    <source>
        <dbReference type="ARBA" id="ARBA00009694"/>
    </source>
</evidence>
<dbReference type="RefSeq" id="WP_151674805.1">
    <property type="nucleotide sequence ID" value="NZ_BKCG01000007.1"/>
</dbReference>
<proteinExistence type="inferred from homology"/>
<protein>
    <submittedName>
        <fullName evidence="7">Membrane protein</fullName>
    </submittedName>
</protein>
<keyword evidence="4 6" id="KW-1133">Transmembrane helix</keyword>
<feature type="transmembrane region" description="Helical" evidence="6">
    <location>
        <begin position="74"/>
        <end position="93"/>
    </location>
</feature>
<dbReference type="Pfam" id="PF04241">
    <property type="entry name" value="DUF423"/>
    <property type="match status" value="1"/>
</dbReference>
<dbReference type="PROSITE" id="PS51257">
    <property type="entry name" value="PROKAR_LIPOPROTEIN"/>
    <property type="match status" value="1"/>
</dbReference>
<comment type="similarity">
    <text evidence="2">Belongs to the UPF0382 family.</text>
</comment>
<evidence type="ECO:0000313" key="8">
    <source>
        <dbReference type="Proteomes" id="UP000326509"/>
    </source>
</evidence>
<sequence length="129" mass="13970">MDILHKKTVLTACILAASCIAIGAFGAHGLKQIVSQDSLAIYVTGTHYHMYHALALLVLGCLPQISSKTRATVFWFFLLGTVFFSGSLYVLALKNVLPFNVSFLGPITPLGGLLFILGWLRLGYGVVKK</sequence>
<keyword evidence="8" id="KW-1185">Reference proteome</keyword>
<name>A0A5J4IR21_9FLAO</name>